<gene>
    <name evidence="2" type="ORF">GCM10009721_29440</name>
</gene>
<keyword evidence="3" id="KW-1185">Reference proteome</keyword>
<reference evidence="3" key="1">
    <citation type="journal article" date="2019" name="Int. J. Syst. Evol. Microbiol.">
        <title>The Global Catalogue of Microorganisms (GCM) 10K type strain sequencing project: providing services to taxonomists for standard genome sequencing and annotation.</title>
        <authorList>
            <consortium name="The Broad Institute Genomics Platform"/>
            <consortium name="The Broad Institute Genome Sequencing Center for Infectious Disease"/>
            <person name="Wu L."/>
            <person name="Ma J."/>
        </authorList>
    </citation>
    <scope>NUCLEOTIDE SEQUENCE [LARGE SCALE GENOMIC DNA]</scope>
    <source>
        <strain evidence="3">JCM 1365</strain>
    </source>
</reference>
<organism evidence="2 3">
    <name type="scientific">Terrabacter tumescens</name>
    <dbReference type="NCBI Taxonomy" id="60443"/>
    <lineage>
        <taxon>Bacteria</taxon>
        <taxon>Bacillati</taxon>
        <taxon>Actinomycetota</taxon>
        <taxon>Actinomycetes</taxon>
        <taxon>Micrococcales</taxon>
        <taxon>Intrasporangiaceae</taxon>
        <taxon>Terrabacter</taxon>
    </lineage>
</organism>
<dbReference type="InterPro" id="IPR019933">
    <property type="entry name" value="DivIVA_domain"/>
</dbReference>
<feature type="compositionally biased region" description="Low complexity" evidence="1">
    <location>
        <begin position="120"/>
        <end position="133"/>
    </location>
</feature>
<proteinExistence type="predicted"/>
<evidence type="ECO:0000313" key="3">
    <source>
        <dbReference type="Proteomes" id="UP000623461"/>
    </source>
</evidence>
<dbReference type="EMBL" id="BMNZ01000005">
    <property type="protein sequence ID" value="GGN00411.1"/>
    <property type="molecule type" value="Genomic_DNA"/>
</dbReference>
<feature type="compositionally biased region" description="Basic residues" evidence="1">
    <location>
        <begin position="1"/>
        <end position="11"/>
    </location>
</feature>
<evidence type="ECO:0008006" key="4">
    <source>
        <dbReference type="Google" id="ProtNLM"/>
    </source>
</evidence>
<comment type="caution">
    <text evidence="2">The sequence shown here is derived from an EMBL/GenBank/DDBJ whole genome shotgun (WGS) entry which is preliminary data.</text>
</comment>
<accession>A0ABQ2I5T7</accession>
<name>A0ABQ2I5T7_9MICO</name>
<feature type="region of interest" description="Disordered" evidence="1">
    <location>
        <begin position="104"/>
        <end position="155"/>
    </location>
</feature>
<evidence type="ECO:0000256" key="1">
    <source>
        <dbReference type="SAM" id="MobiDB-lite"/>
    </source>
</evidence>
<evidence type="ECO:0000313" key="2">
    <source>
        <dbReference type="EMBL" id="GGN00411.1"/>
    </source>
</evidence>
<feature type="region of interest" description="Disordered" evidence="1">
    <location>
        <begin position="1"/>
        <end position="25"/>
    </location>
</feature>
<dbReference type="Proteomes" id="UP000623461">
    <property type="component" value="Unassembled WGS sequence"/>
</dbReference>
<sequence>MPPGARRRARSHAPSPPPPSLGRMDRTALADELRTARFRTTQFRAGYKEDAIDDVIDTIVGQLTVGAADHEIVQTAQSSRFPTTTGRRGYEMADVDALLERVVTSLGGAATPTSPRDGAPTSSSTPPQTTSTSAEPLPSALIEPPRGFLARLLGR</sequence>
<dbReference type="NCBIfam" id="TIGR03544">
    <property type="entry name" value="DivI1A_domain"/>
    <property type="match status" value="1"/>
</dbReference>
<protein>
    <recommendedName>
        <fullName evidence="4">DivIVA domain-containing protein</fullName>
    </recommendedName>
</protein>